<feature type="binding site" evidence="17">
    <location>
        <position position="198"/>
    </location>
    <ligand>
        <name>FAD</name>
        <dbReference type="ChEBI" id="CHEBI:57692"/>
    </ligand>
</feature>
<feature type="binding site" evidence="17">
    <location>
        <position position="250"/>
    </location>
    <ligand>
        <name>FAD</name>
        <dbReference type="ChEBI" id="CHEBI:57692"/>
    </ligand>
</feature>
<comment type="subcellular location">
    <subcellularLocation>
        <location evidence="2">Endoplasmic reticulum membrane</location>
        <topology evidence="2">Peripheral membrane protein</topology>
        <orientation evidence="2">Lumenal side</orientation>
    </subcellularLocation>
</comment>
<dbReference type="PIRSF" id="PIRSF017205">
    <property type="entry name" value="ERO1"/>
    <property type="match status" value="1"/>
</dbReference>
<dbReference type="SUPFAM" id="SSF110019">
    <property type="entry name" value="ERO1-like"/>
    <property type="match status" value="1"/>
</dbReference>
<feature type="disulfide bond" description="Redox-active" evidence="18">
    <location>
        <begin position="390"/>
        <end position="393"/>
    </location>
</feature>
<reference evidence="21" key="1">
    <citation type="submission" date="2022-03" db="EMBL/GenBank/DDBJ databases">
        <authorList>
            <person name="Martin C."/>
        </authorList>
    </citation>
    <scope>NUCLEOTIDE SEQUENCE</scope>
</reference>
<comment type="similarity">
    <text evidence="3">Belongs to the EROs family.</text>
</comment>
<comment type="caution">
    <text evidence="21">The sequence shown here is derived from an EMBL/GenBank/DDBJ whole genome shotgun (WGS) entry which is preliminary data.</text>
</comment>
<gene>
    <name evidence="21" type="ORF">OFUS_LOCUS16180</name>
</gene>
<evidence type="ECO:0000256" key="13">
    <source>
        <dbReference type="ARBA" id="ARBA00023157"/>
    </source>
</evidence>
<feature type="active site" description="Nucleophile" evidence="16">
    <location>
        <position position="390"/>
    </location>
</feature>
<evidence type="ECO:0000256" key="11">
    <source>
        <dbReference type="ARBA" id="ARBA00023002"/>
    </source>
</evidence>
<dbReference type="InterPro" id="IPR037192">
    <property type="entry name" value="ERO1-like_sf"/>
</dbReference>
<evidence type="ECO:0000256" key="5">
    <source>
        <dbReference type="ARBA" id="ARBA00022448"/>
    </source>
</evidence>
<protein>
    <submittedName>
        <fullName evidence="21">Uncharacterized protein</fullName>
    </submittedName>
</protein>
<dbReference type="PANTHER" id="PTHR12613">
    <property type="entry name" value="ERO1-RELATED"/>
    <property type="match status" value="1"/>
</dbReference>
<comment type="subunit">
    <text evidence="4">May function both as a monomer and a homodimer.</text>
</comment>
<evidence type="ECO:0000256" key="15">
    <source>
        <dbReference type="ARBA" id="ARBA00023284"/>
    </source>
</evidence>
<feature type="chain" id="PRO_5035809405" evidence="20">
    <location>
        <begin position="23"/>
        <end position="472"/>
    </location>
</feature>
<evidence type="ECO:0000256" key="9">
    <source>
        <dbReference type="ARBA" id="ARBA00022827"/>
    </source>
</evidence>
<evidence type="ECO:0000256" key="7">
    <source>
        <dbReference type="ARBA" id="ARBA00022729"/>
    </source>
</evidence>
<evidence type="ECO:0000256" key="18">
    <source>
        <dbReference type="PIRSR" id="PIRSR017205-3"/>
    </source>
</evidence>
<keyword evidence="12" id="KW-0472">Membrane</keyword>
<dbReference type="PANTHER" id="PTHR12613:SF0">
    <property type="entry name" value="ERO1-LIKE PROTEIN"/>
    <property type="match status" value="1"/>
</dbReference>
<comment type="cofactor">
    <cofactor evidence="1 17">
        <name>FAD</name>
        <dbReference type="ChEBI" id="CHEBI:57692"/>
    </cofactor>
</comment>
<keyword evidence="22" id="KW-1185">Reference proteome</keyword>
<keyword evidence="11" id="KW-0560">Oxidoreductase</keyword>
<dbReference type="GO" id="GO:0034975">
    <property type="term" value="P:protein folding in endoplasmic reticulum"/>
    <property type="evidence" value="ECO:0007669"/>
    <property type="project" value="InterPro"/>
</dbReference>
<keyword evidence="14" id="KW-0325">Glycoprotein</keyword>
<feature type="signal peptide" evidence="20">
    <location>
        <begin position="1"/>
        <end position="22"/>
    </location>
</feature>
<evidence type="ECO:0000256" key="1">
    <source>
        <dbReference type="ARBA" id="ARBA00001974"/>
    </source>
</evidence>
<evidence type="ECO:0000256" key="6">
    <source>
        <dbReference type="ARBA" id="ARBA00022630"/>
    </source>
</evidence>
<dbReference type="InterPro" id="IPR007266">
    <property type="entry name" value="Ero1"/>
</dbReference>
<keyword evidence="5" id="KW-0813">Transport</keyword>
<dbReference type="AlphaFoldDB" id="A0A8S4PA70"/>
<dbReference type="GO" id="GO:0016972">
    <property type="term" value="F:thiol oxidase activity"/>
    <property type="evidence" value="ECO:0007669"/>
    <property type="project" value="InterPro"/>
</dbReference>
<keyword evidence="9 17" id="KW-0274">FAD</keyword>
<evidence type="ECO:0000256" key="8">
    <source>
        <dbReference type="ARBA" id="ARBA00022824"/>
    </source>
</evidence>
<keyword evidence="10" id="KW-0249">Electron transport</keyword>
<evidence type="ECO:0000256" key="4">
    <source>
        <dbReference type="ARBA" id="ARBA00011802"/>
    </source>
</evidence>
<dbReference type="GO" id="GO:0005789">
    <property type="term" value="C:endoplasmic reticulum membrane"/>
    <property type="evidence" value="ECO:0007669"/>
    <property type="project" value="UniProtKB-SubCell"/>
</dbReference>
<evidence type="ECO:0000256" key="19">
    <source>
        <dbReference type="SAM" id="MobiDB-lite"/>
    </source>
</evidence>
<feature type="binding site" evidence="17">
    <location>
        <position position="209"/>
    </location>
    <ligand>
        <name>FAD</name>
        <dbReference type="ChEBI" id="CHEBI:57692"/>
    </ligand>
</feature>
<evidence type="ECO:0000256" key="10">
    <source>
        <dbReference type="ARBA" id="ARBA00022982"/>
    </source>
</evidence>
<evidence type="ECO:0000256" key="17">
    <source>
        <dbReference type="PIRSR" id="PIRSR017205-2"/>
    </source>
</evidence>
<name>A0A8S4PA70_OWEFU</name>
<keyword evidence="8" id="KW-0256">Endoplasmic reticulum</keyword>
<evidence type="ECO:0000256" key="16">
    <source>
        <dbReference type="PIRSR" id="PIRSR017205-1"/>
    </source>
</evidence>
<feature type="region of interest" description="Disordered" evidence="19">
    <location>
        <begin position="107"/>
        <end position="145"/>
    </location>
</feature>
<feature type="active site" evidence="16">
    <location>
        <position position="393"/>
    </location>
</feature>
<keyword evidence="6" id="KW-0285">Flavoprotein</keyword>
<evidence type="ECO:0000256" key="20">
    <source>
        <dbReference type="SAM" id="SignalP"/>
    </source>
</evidence>
<dbReference type="Pfam" id="PF04137">
    <property type="entry name" value="ERO1"/>
    <property type="match status" value="1"/>
</dbReference>
<dbReference type="Proteomes" id="UP000749559">
    <property type="component" value="Unassembled WGS sequence"/>
</dbReference>
<dbReference type="GO" id="GO:0015035">
    <property type="term" value="F:protein-disulfide reductase activity"/>
    <property type="evidence" value="ECO:0007669"/>
    <property type="project" value="InterPro"/>
</dbReference>
<dbReference type="EMBL" id="CAIIXF020000008">
    <property type="protein sequence ID" value="CAH1791044.1"/>
    <property type="molecule type" value="Genomic_DNA"/>
</dbReference>
<proteinExistence type="inferred from homology"/>
<feature type="disulfide bond" description="Redox-active" evidence="18">
    <location>
        <begin position="91"/>
        <end position="96"/>
    </location>
</feature>
<keyword evidence="15" id="KW-0676">Redox-active center</keyword>
<evidence type="ECO:0000313" key="21">
    <source>
        <dbReference type="EMBL" id="CAH1791044.1"/>
    </source>
</evidence>
<accession>A0A8S4PA70</accession>
<evidence type="ECO:0000256" key="12">
    <source>
        <dbReference type="ARBA" id="ARBA00023136"/>
    </source>
</evidence>
<evidence type="ECO:0000256" key="2">
    <source>
        <dbReference type="ARBA" id="ARBA00004367"/>
    </source>
</evidence>
<keyword evidence="7 20" id="KW-0732">Signal</keyword>
<keyword evidence="13 18" id="KW-1015">Disulfide bond</keyword>
<dbReference type="GO" id="GO:0071949">
    <property type="term" value="F:FAD binding"/>
    <property type="evidence" value="ECO:0007669"/>
    <property type="project" value="InterPro"/>
</dbReference>
<evidence type="ECO:0000256" key="3">
    <source>
        <dbReference type="ARBA" id="ARBA00008277"/>
    </source>
</evidence>
<feature type="binding site" evidence="17">
    <location>
        <position position="253"/>
    </location>
    <ligand>
        <name>FAD</name>
        <dbReference type="ChEBI" id="CHEBI:57692"/>
    </ligand>
</feature>
<feature type="compositionally biased region" description="Basic and acidic residues" evidence="19">
    <location>
        <begin position="108"/>
        <end position="121"/>
    </location>
</feature>
<dbReference type="OrthoDB" id="269384at2759"/>
<sequence>MKIHAKPICVLLMSIFIPQVHLQFNDGEGDQCFCKLQGEVDDCSCSVESVDSFNNNKIYPRLQSLLRTDYFKYHKANVKRQCPFWVDDSRCASRDCVLKPCSDDEIPEGLKGRPNHSENHDKNHKQNHKYSKEANEQNECEEEHELGNLDTTISDESKEAFAEWKRYDDQEELFCEIDDEDSADAEYVDLSLNPEGYTGYKGKSASRIWKTIYSENCFKQESKDYSQFGKQATQEKQQCLEKRVFFRMLSGLHTSVMVAVCSRYAFEGQFGQVTWGPNVELFDKLFAPENTWGQGPQHLRNLYFTYLIELRALAKAAPYLEQENFYTGNEEGDLETKNAVKDLLKVVKSFPEHFDESKMFRGDPKEAAELKTAYKTKFRNITKIMDCVGCDKCKLWGKLQITGMGTALKILFSGDTVGPESIVTAESKNHFQLTRPEITALLHSIGRLSSGIKEIDNFRRLLTEKNKKKNGS</sequence>
<evidence type="ECO:0000313" key="22">
    <source>
        <dbReference type="Proteomes" id="UP000749559"/>
    </source>
</evidence>
<evidence type="ECO:0000256" key="14">
    <source>
        <dbReference type="ARBA" id="ARBA00023180"/>
    </source>
</evidence>
<organism evidence="21 22">
    <name type="scientific">Owenia fusiformis</name>
    <name type="common">Polychaete worm</name>
    <dbReference type="NCBI Taxonomy" id="6347"/>
    <lineage>
        <taxon>Eukaryota</taxon>
        <taxon>Metazoa</taxon>
        <taxon>Spiralia</taxon>
        <taxon>Lophotrochozoa</taxon>
        <taxon>Annelida</taxon>
        <taxon>Polychaeta</taxon>
        <taxon>Sedentaria</taxon>
        <taxon>Canalipalpata</taxon>
        <taxon>Sabellida</taxon>
        <taxon>Oweniida</taxon>
        <taxon>Oweniidae</taxon>
        <taxon>Owenia</taxon>
    </lineage>
</organism>